<gene>
    <name evidence="1" type="ORF">HEP81_05183</name>
</gene>
<name>A0A7H1Q562_9ACTN</name>
<dbReference type="KEGG" id="sgf:HEP81_05183"/>
<sequence length="102" mass="10906">MPGSKNDRGARGNSGSEATAAVAERFARIWFPDEFVGGKRHVRTLGEGSGRVDLVTYSRYKDGVRMPVRLDVTVITDRRVIGFHAGPAPLPGGAQWPGGVSV</sequence>
<organism evidence="1 2">
    <name type="scientific">Streptomyces griseofuscus</name>
    <dbReference type="NCBI Taxonomy" id="146922"/>
    <lineage>
        <taxon>Bacteria</taxon>
        <taxon>Bacillati</taxon>
        <taxon>Actinomycetota</taxon>
        <taxon>Actinomycetes</taxon>
        <taxon>Kitasatosporales</taxon>
        <taxon>Streptomycetaceae</taxon>
        <taxon>Streptomyces</taxon>
    </lineage>
</organism>
<dbReference type="Proteomes" id="UP000516422">
    <property type="component" value="Chromosome"/>
</dbReference>
<reference evidence="1 2" key="1">
    <citation type="submission" date="2020-04" db="EMBL/GenBank/DDBJ databases">
        <title>Characterization and engineering of Streptomyces griseofuscus DSM40191 as a potential heterologous host for expression of BGCs.</title>
        <authorList>
            <person name="Gren T."/>
            <person name="Whitford C.M."/>
            <person name="Mohite O.S."/>
            <person name="Joergensen T.S."/>
            <person name="Nielsen J.B."/>
            <person name="Lee S.Y."/>
            <person name="Weber T."/>
        </authorList>
    </citation>
    <scope>NUCLEOTIDE SEQUENCE [LARGE SCALE GENOMIC DNA]</scope>
    <source>
        <strain evidence="1 2">DSM 40191</strain>
    </source>
</reference>
<evidence type="ECO:0000313" key="1">
    <source>
        <dbReference type="EMBL" id="QNT95442.1"/>
    </source>
</evidence>
<proteinExistence type="predicted"/>
<evidence type="ECO:0000313" key="2">
    <source>
        <dbReference type="Proteomes" id="UP000516422"/>
    </source>
</evidence>
<dbReference type="EMBL" id="CP051006">
    <property type="protein sequence ID" value="QNT95442.1"/>
    <property type="molecule type" value="Genomic_DNA"/>
</dbReference>
<dbReference type="AlphaFoldDB" id="A0A7H1Q562"/>
<accession>A0A7H1Q562</accession>
<protein>
    <submittedName>
        <fullName evidence="1">Uncharacterized protein</fullName>
    </submittedName>
</protein>